<proteinExistence type="predicted"/>
<keyword evidence="2" id="KW-1185">Reference proteome</keyword>
<name>A0AAD8UL85_GLOAC</name>
<evidence type="ECO:0000313" key="2">
    <source>
        <dbReference type="Proteomes" id="UP001244207"/>
    </source>
</evidence>
<accession>A0AAD8UL85</accession>
<dbReference type="GeneID" id="85386022"/>
<dbReference type="AlphaFoldDB" id="A0AAD8UL85"/>
<organism evidence="1 2">
    <name type="scientific">Glomerella acutata</name>
    <name type="common">Colletotrichum acutatum</name>
    <dbReference type="NCBI Taxonomy" id="27357"/>
    <lineage>
        <taxon>Eukaryota</taxon>
        <taxon>Fungi</taxon>
        <taxon>Dikarya</taxon>
        <taxon>Ascomycota</taxon>
        <taxon>Pezizomycotina</taxon>
        <taxon>Sordariomycetes</taxon>
        <taxon>Hypocreomycetidae</taxon>
        <taxon>Glomerellales</taxon>
        <taxon>Glomerellaceae</taxon>
        <taxon>Colletotrichum</taxon>
        <taxon>Colletotrichum acutatum species complex</taxon>
    </lineage>
</organism>
<protein>
    <submittedName>
        <fullName evidence="1">Uncharacterized protein</fullName>
    </submittedName>
</protein>
<dbReference type="RefSeq" id="XP_060365971.1">
    <property type="nucleotide sequence ID" value="XM_060502123.1"/>
</dbReference>
<dbReference type="EMBL" id="JAHMHS010000037">
    <property type="protein sequence ID" value="KAK1725916.1"/>
    <property type="molecule type" value="Genomic_DNA"/>
</dbReference>
<sequence>MLAVRTFRLWFYLLSPLLSSALLLLFCTGCICSASSLHRSRILRTHTHTYNKHAHYWLTEQIPTRLLRLCLPAESSTSL</sequence>
<comment type="caution">
    <text evidence="1">The sequence shown here is derived from an EMBL/GenBank/DDBJ whole genome shotgun (WGS) entry which is preliminary data.</text>
</comment>
<gene>
    <name evidence="1" type="ORF">BDZ83DRAFT_279666</name>
</gene>
<evidence type="ECO:0000313" key="1">
    <source>
        <dbReference type="EMBL" id="KAK1725916.1"/>
    </source>
</evidence>
<reference evidence="1" key="1">
    <citation type="submission" date="2021-12" db="EMBL/GenBank/DDBJ databases">
        <title>Comparative genomics, transcriptomics and evolutionary studies reveal genomic signatures of adaptation to plant cell wall in hemibiotrophic fungi.</title>
        <authorList>
            <consortium name="DOE Joint Genome Institute"/>
            <person name="Baroncelli R."/>
            <person name="Diaz J.F."/>
            <person name="Benocci T."/>
            <person name="Peng M."/>
            <person name="Battaglia E."/>
            <person name="Haridas S."/>
            <person name="Andreopoulos W."/>
            <person name="Labutti K."/>
            <person name="Pangilinan J."/>
            <person name="Floch G.L."/>
            <person name="Makela M.R."/>
            <person name="Henrissat B."/>
            <person name="Grigoriev I.V."/>
            <person name="Crouch J.A."/>
            <person name="De Vries R.P."/>
            <person name="Sukno S.A."/>
            <person name="Thon M.R."/>
        </authorList>
    </citation>
    <scope>NUCLEOTIDE SEQUENCE</scope>
    <source>
        <strain evidence="1">CBS 112980</strain>
    </source>
</reference>
<dbReference type="Proteomes" id="UP001244207">
    <property type="component" value="Unassembled WGS sequence"/>
</dbReference>